<evidence type="ECO:0008006" key="8">
    <source>
        <dbReference type="Google" id="ProtNLM"/>
    </source>
</evidence>
<dbReference type="PROSITE" id="PS51257">
    <property type="entry name" value="PROKAR_LIPOPROTEIN"/>
    <property type="match status" value="1"/>
</dbReference>
<keyword evidence="3" id="KW-0378">Hydrolase</keyword>
<evidence type="ECO:0000256" key="4">
    <source>
        <dbReference type="ARBA" id="ARBA00023180"/>
    </source>
</evidence>
<evidence type="ECO:0000313" key="6">
    <source>
        <dbReference type="EMBL" id="CAD6240497.1"/>
    </source>
</evidence>
<reference evidence="6" key="1">
    <citation type="submission" date="2020-10" db="EMBL/GenBank/DDBJ databases">
        <authorList>
            <person name="Han B."/>
            <person name="Lu T."/>
            <person name="Zhao Q."/>
            <person name="Huang X."/>
            <person name="Zhao Y."/>
        </authorList>
    </citation>
    <scope>NUCLEOTIDE SEQUENCE</scope>
</reference>
<dbReference type="Gene3D" id="3.40.50.1110">
    <property type="entry name" value="SGNH hydrolase"/>
    <property type="match status" value="1"/>
</dbReference>
<dbReference type="AlphaFoldDB" id="A0A811PBT2"/>
<comment type="similarity">
    <text evidence="1">Belongs to the 'GDSL' lipolytic enzyme family.</text>
</comment>
<dbReference type="SUPFAM" id="SSF52266">
    <property type="entry name" value="SGNH hydrolase"/>
    <property type="match status" value="1"/>
</dbReference>
<sequence>MRSCIAAAAAVLLLLVSCQLHGADAAGYRPKRFFTSIFSFGNSYADTGNFVRLAAPIIPVIPFNNLPYGETFFCRPTGRASNGRIILDFIAEAFGLPFVPPSLDTTQSFIKGANFAVVGATALDLSYFLEHNITSVPPFNSSFSVQIGWFERLKPSLCSTPKRCDEYLGRSLFVMGEFGGNDYVFLLAANKTVEETRAYVPAVVKAIADGVERLIKLGAKRIVVPGNLPTGCIPIILTLYASPNKSDYDKYGCLDKFNGLARYHNRLLRRGVQALQKKYKLTTKIAFADYFRPVVKFLQKPAKFGFNGGTALVVCCGAGGRYNYNATAACGVPGATACADPSSALNWDGIHLTDKAYADIAAAWLRGPYAKPTILDLAH</sequence>
<dbReference type="OrthoDB" id="779507at2759"/>
<dbReference type="Pfam" id="PF00657">
    <property type="entry name" value="Lipase_GDSL"/>
    <property type="match status" value="1"/>
</dbReference>
<evidence type="ECO:0000256" key="5">
    <source>
        <dbReference type="SAM" id="SignalP"/>
    </source>
</evidence>
<evidence type="ECO:0000256" key="2">
    <source>
        <dbReference type="ARBA" id="ARBA00022729"/>
    </source>
</evidence>
<comment type="caution">
    <text evidence="6">The sequence shown here is derived from an EMBL/GenBank/DDBJ whole genome shotgun (WGS) entry which is preliminary data.</text>
</comment>
<protein>
    <recommendedName>
        <fullName evidence="8">GDSL esterase/lipase</fullName>
    </recommendedName>
</protein>
<evidence type="ECO:0000256" key="3">
    <source>
        <dbReference type="ARBA" id="ARBA00022801"/>
    </source>
</evidence>
<keyword evidence="2 5" id="KW-0732">Signal</keyword>
<organism evidence="6 7">
    <name type="scientific">Miscanthus lutarioriparius</name>
    <dbReference type="NCBI Taxonomy" id="422564"/>
    <lineage>
        <taxon>Eukaryota</taxon>
        <taxon>Viridiplantae</taxon>
        <taxon>Streptophyta</taxon>
        <taxon>Embryophyta</taxon>
        <taxon>Tracheophyta</taxon>
        <taxon>Spermatophyta</taxon>
        <taxon>Magnoliopsida</taxon>
        <taxon>Liliopsida</taxon>
        <taxon>Poales</taxon>
        <taxon>Poaceae</taxon>
        <taxon>PACMAD clade</taxon>
        <taxon>Panicoideae</taxon>
        <taxon>Andropogonodae</taxon>
        <taxon>Andropogoneae</taxon>
        <taxon>Saccharinae</taxon>
        <taxon>Miscanthus</taxon>
    </lineage>
</organism>
<name>A0A811PBT2_9POAL</name>
<dbReference type="PANTHER" id="PTHR22835">
    <property type="entry name" value="ZINC FINGER FYVE DOMAIN CONTAINING PROTEIN"/>
    <property type="match status" value="1"/>
</dbReference>
<dbReference type="EMBL" id="CAJGYO010000006">
    <property type="protein sequence ID" value="CAD6240497.1"/>
    <property type="molecule type" value="Genomic_DNA"/>
</dbReference>
<evidence type="ECO:0000256" key="1">
    <source>
        <dbReference type="ARBA" id="ARBA00008668"/>
    </source>
</evidence>
<dbReference type="CDD" id="cd01837">
    <property type="entry name" value="SGNH_plant_lipase_like"/>
    <property type="match status" value="1"/>
</dbReference>
<gene>
    <name evidence="6" type="ORF">NCGR_LOCUS27073</name>
</gene>
<keyword evidence="7" id="KW-1185">Reference proteome</keyword>
<dbReference type="Proteomes" id="UP000604825">
    <property type="component" value="Unassembled WGS sequence"/>
</dbReference>
<keyword evidence="4" id="KW-0325">Glycoprotein</keyword>
<dbReference type="InterPro" id="IPR001087">
    <property type="entry name" value="GDSL"/>
</dbReference>
<feature type="signal peptide" evidence="5">
    <location>
        <begin position="1"/>
        <end position="25"/>
    </location>
</feature>
<evidence type="ECO:0000313" key="7">
    <source>
        <dbReference type="Proteomes" id="UP000604825"/>
    </source>
</evidence>
<feature type="chain" id="PRO_5032438288" description="GDSL esterase/lipase" evidence="5">
    <location>
        <begin position="26"/>
        <end position="379"/>
    </location>
</feature>
<dbReference type="GO" id="GO:0016788">
    <property type="term" value="F:hydrolase activity, acting on ester bonds"/>
    <property type="evidence" value="ECO:0007669"/>
    <property type="project" value="InterPro"/>
</dbReference>
<accession>A0A811PBT2</accession>
<proteinExistence type="inferred from homology"/>
<dbReference type="InterPro" id="IPR036514">
    <property type="entry name" value="SGNH_hydro_sf"/>
</dbReference>
<dbReference type="PANTHER" id="PTHR22835:SF681">
    <property type="entry name" value="OS01G0216300 PROTEIN"/>
    <property type="match status" value="1"/>
</dbReference>
<dbReference type="InterPro" id="IPR035669">
    <property type="entry name" value="SGNH_plant_lipase-like"/>
</dbReference>